<evidence type="ECO:0000256" key="5">
    <source>
        <dbReference type="ARBA" id="ARBA00022989"/>
    </source>
</evidence>
<dbReference type="InterPro" id="IPR053896">
    <property type="entry name" value="BTN3A2-like_Ig-C"/>
</dbReference>
<dbReference type="InterPro" id="IPR043136">
    <property type="entry name" value="B30.2/SPRY_sf"/>
</dbReference>
<dbReference type="InterPro" id="IPR036179">
    <property type="entry name" value="Ig-like_dom_sf"/>
</dbReference>
<organism evidence="13 14">
    <name type="scientific">Mus caroli</name>
    <name type="common">Ryukyu mouse</name>
    <name type="synonym">Ricefield mouse</name>
    <dbReference type="NCBI Taxonomy" id="10089"/>
    <lineage>
        <taxon>Eukaryota</taxon>
        <taxon>Metazoa</taxon>
        <taxon>Chordata</taxon>
        <taxon>Craniata</taxon>
        <taxon>Vertebrata</taxon>
        <taxon>Euteleostomi</taxon>
        <taxon>Mammalia</taxon>
        <taxon>Eutheria</taxon>
        <taxon>Euarchontoglires</taxon>
        <taxon>Glires</taxon>
        <taxon>Rodentia</taxon>
        <taxon>Myomorpha</taxon>
        <taxon>Muroidea</taxon>
        <taxon>Muridae</taxon>
        <taxon>Murinae</taxon>
        <taxon>Mus</taxon>
        <taxon>Mus</taxon>
    </lineage>
</organism>
<comment type="similarity">
    <text evidence="2">Belongs to the immunoglobulin superfamily. BTN/MOG family.</text>
</comment>
<dbReference type="FunFam" id="2.60.120.920:FF:000004">
    <property type="entry name" value="Butyrophilin subfamily 1 member A1"/>
    <property type="match status" value="1"/>
</dbReference>
<evidence type="ECO:0000256" key="7">
    <source>
        <dbReference type="ARBA" id="ARBA00023157"/>
    </source>
</evidence>
<keyword evidence="8" id="KW-0325">Glycoprotein</keyword>
<dbReference type="SMART" id="SM00449">
    <property type="entry name" value="SPRY"/>
    <property type="match status" value="1"/>
</dbReference>
<reference evidence="14" key="1">
    <citation type="submission" date="2025-08" db="UniProtKB">
        <authorList>
            <consortium name="RefSeq"/>
        </authorList>
    </citation>
    <scope>IDENTIFICATION</scope>
</reference>
<dbReference type="PANTHER" id="PTHR24100:SF133">
    <property type="entry name" value="BUTYROPHILIN-LIKE PROTEIN 10 PSEUDOGENE-RELATED"/>
    <property type="match status" value="1"/>
</dbReference>
<dbReference type="InterPro" id="IPR050504">
    <property type="entry name" value="IgSF_BTN/MOG"/>
</dbReference>
<keyword evidence="9" id="KW-0393">Immunoglobulin domain</keyword>
<gene>
    <name evidence="14" type="primary">Btnl10</name>
</gene>
<feature type="domain" description="Ig-like" evidence="12">
    <location>
        <begin position="152"/>
        <end position="234"/>
    </location>
</feature>
<dbReference type="Gene3D" id="2.60.120.920">
    <property type="match status" value="1"/>
</dbReference>
<dbReference type="CDD" id="cd05713">
    <property type="entry name" value="IgV_MOG_like"/>
    <property type="match status" value="1"/>
</dbReference>
<dbReference type="FunFam" id="2.60.40.10:FF:000208">
    <property type="entry name" value="Butyrophilin subfamily 1 member A1"/>
    <property type="match status" value="1"/>
</dbReference>
<dbReference type="InterPro" id="IPR013783">
    <property type="entry name" value="Ig-like_fold"/>
</dbReference>
<dbReference type="GeneID" id="110305563"/>
<dbReference type="SMART" id="SM00409">
    <property type="entry name" value="IG"/>
    <property type="match status" value="1"/>
</dbReference>
<evidence type="ECO:0000313" key="14">
    <source>
        <dbReference type="RefSeq" id="XP_029339079.1"/>
    </source>
</evidence>
<dbReference type="Pfam" id="PF13765">
    <property type="entry name" value="PRY"/>
    <property type="match status" value="1"/>
</dbReference>
<dbReference type="SUPFAM" id="SSF49899">
    <property type="entry name" value="Concanavalin A-like lectins/glucanases"/>
    <property type="match status" value="1"/>
</dbReference>
<dbReference type="Pfam" id="PF07686">
    <property type="entry name" value="V-set"/>
    <property type="match status" value="1"/>
</dbReference>
<dbReference type="SMART" id="SM00589">
    <property type="entry name" value="PRY"/>
    <property type="match status" value="1"/>
</dbReference>
<dbReference type="FunFam" id="2.60.40.10:FF:000088">
    <property type="entry name" value="Butyrophilin subfamily 1 member A1"/>
    <property type="match status" value="1"/>
</dbReference>
<sequence>MARAHPGDVILPSILVSFILLQLLTSGNGKSDFLVLGPPHPLLAIVGQDKELPCKLSLNISAEGMELRWYRDKPSSVVHVYKNGEDVYDEQMTEYKGRTSFNGSHVARGEAAVKIHNITVFDNGTYHCVFKEYTSHSQATLWLKVAGRGSSPRIRVTDTQDKGIRAECTSAGWYPEPKVEWLDLKGQPVSAESHFSVSASTGLVALLSIVTPQDTAVGGLTCSISNPLLPEKVTETYLLASLSRRPLSTESGPALPLILTALGLVSAAIACAFGKCHKEEHKTNQEEEDPGARDEAGLFHVSLSLDPETASPKLMVSEDQKSVKRLLFDQDVYPSSRRFNQDPCILAQERFEAGRHYWEVEVGDRRAWILGVCLESLVREGRIPKSPQHGLWALEFYKKKLQALSYPRTCLSPPEPLRRVGILLDFEAGHISFYNSTNGSLIYVFSGFSFSGPLQPFFCLWTHDPRPLTICSVVTETKEDTESSGDPGLPGDS</sequence>
<keyword evidence="5" id="KW-1133">Transmembrane helix</keyword>
<accession>A0A6P7RH55</accession>
<feature type="signal peptide" evidence="10">
    <location>
        <begin position="1"/>
        <end position="29"/>
    </location>
</feature>
<dbReference type="Proteomes" id="UP000515126">
    <property type="component" value="Chromosome 11"/>
</dbReference>
<name>A0A6P7RH55_MUSCR</name>
<evidence type="ECO:0000256" key="8">
    <source>
        <dbReference type="ARBA" id="ARBA00023180"/>
    </source>
</evidence>
<dbReference type="Pfam" id="PF22705">
    <property type="entry name" value="C2-set_3"/>
    <property type="match status" value="1"/>
</dbReference>
<dbReference type="InterPro" id="IPR003879">
    <property type="entry name" value="Butyrophylin_SPRY"/>
</dbReference>
<evidence type="ECO:0000256" key="9">
    <source>
        <dbReference type="ARBA" id="ARBA00023319"/>
    </source>
</evidence>
<dbReference type="InterPro" id="IPR006574">
    <property type="entry name" value="PRY"/>
</dbReference>
<feature type="domain" description="Ig-like" evidence="12">
    <location>
        <begin position="12"/>
        <end position="140"/>
    </location>
</feature>
<evidence type="ECO:0000259" key="11">
    <source>
        <dbReference type="PROSITE" id="PS50188"/>
    </source>
</evidence>
<feature type="chain" id="PRO_5028340146" evidence="10">
    <location>
        <begin position="30"/>
        <end position="493"/>
    </location>
</feature>
<keyword evidence="7" id="KW-1015">Disulfide bond</keyword>
<evidence type="ECO:0000256" key="4">
    <source>
        <dbReference type="ARBA" id="ARBA00022729"/>
    </source>
</evidence>
<dbReference type="PROSITE" id="PS50188">
    <property type="entry name" value="B302_SPRY"/>
    <property type="match status" value="1"/>
</dbReference>
<dbReference type="InterPro" id="IPR013106">
    <property type="entry name" value="Ig_V-set"/>
</dbReference>
<dbReference type="InterPro" id="IPR007110">
    <property type="entry name" value="Ig-like_dom"/>
</dbReference>
<feature type="domain" description="B30.2/SPRY" evidence="11">
    <location>
        <begin position="283"/>
        <end position="477"/>
    </location>
</feature>
<keyword evidence="3" id="KW-0812">Transmembrane</keyword>
<evidence type="ECO:0000313" key="13">
    <source>
        <dbReference type="Proteomes" id="UP000515126"/>
    </source>
</evidence>
<dbReference type="SMART" id="SM00406">
    <property type="entry name" value="IGv"/>
    <property type="match status" value="1"/>
</dbReference>
<dbReference type="GO" id="GO:0001817">
    <property type="term" value="P:regulation of cytokine production"/>
    <property type="evidence" value="ECO:0007669"/>
    <property type="project" value="TreeGrafter"/>
</dbReference>
<dbReference type="PROSITE" id="PS50835">
    <property type="entry name" value="IG_LIKE"/>
    <property type="match status" value="2"/>
</dbReference>
<evidence type="ECO:0000256" key="1">
    <source>
        <dbReference type="ARBA" id="ARBA00004479"/>
    </source>
</evidence>
<dbReference type="InterPro" id="IPR001870">
    <property type="entry name" value="B30.2/SPRY"/>
</dbReference>
<dbReference type="InterPro" id="IPR013320">
    <property type="entry name" value="ConA-like_dom_sf"/>
</dbReference>
<dbReference type="GO" id="GO:0005102">
    <property type="term" value="F:signaling receptor binding"/>
    <property type="evidence" value="ECO:0007669"/>
    <property type="project" value="TreeGrafter"/>
</dbReference>
<dbReference type="Gene3D" id="2.60.40.10">
    <property type="entry name" value="Immunoglobulins"/>
    <property type="match status" value="2"/>
</dbReference>
<evidence type="ECO:0000256" key="3">
    <source>
        <dbReference type="ARBA" id="ARBA00022692"/>
    </source>
</evidence>
<dbReference type="GO" id="GO:0009897">
    <property type="term" value="C:external side of plasma membrane"/>
    <property type="evidence" value="ECO:0007669"/>
    <property type="project" value="TreeGrafter"/>
</dbReference>
<keyword evidence="4 10" id="KW-0732">Signal</keyword>
<dbReference type="CTD" id="192194"/>
<keyword evidence="6" id="KW-0472">Membrane</keyword>
<comment type="subcellular location">
    <subcellularLocation>
        <location evidence="1">Membrane</location>
        <topology evidence="1">Single-pass type I membrane protein</topology>
    </subcellularLocation>
</comment>
<proteinExistence type="inferred from homology"/>
<dbReference type="InterPro" id="IPR003599">
    <property type="entry name" value="Ig_sub"/>
</dbReference>
<evidence type="ECO:0000256" key="2">
    <source>
        <dbReference type="ARBA" id="ARBA00007591"/>
    </source>
</evidence>
<evidence type="ECO:0000256" key="10">
    <source>
        <dbReference type="SAM" id="SignalP"/>
    </source>
</evidence>
<dbReference type="SUPFAM" id="SSF48726">
    <property type="entry name" value="Immunoglobulin"/>
    <property type="match status" value="2"/>
</dbReference>
<keyword evidence="13" id="KW-1185">Reference proteome</keyword>
<dbReference type="GO" id="GO:0050852">
    <property type="term" value="P:T cell receptor signaling pathway"/>
    <property type="evidence" value="ECO:0007669"/>
    <property type="project" value="TreeGrafter"/>
</dbReference>
<dbReference type="RefSeq" id="XP_029339079.1">
    <property type="nucleotide sequence ID" value="XM_029483219.1"/>
</dbReference>
<dbReference type="InterPro" id="IPR003877">
    <property type="entry name" value="SPRY_dom"/>
</dbReference>
<dbReference type="AlphaFoldDB" id="A0A6P7RH55"/>
<dbReference type="PANTHER" id="PTHR24100">
    <property type="entry name" value="BUTYROPHILIN"/>
    <property type="match status" value="1"/>
</dbReference>
<evidence type="ECO:0000256" key="6">
    <source>
        <dbReference type="ARBA" id="ARBA00023136"/>
    </source>
</evidence>
<evidence type="ECO:0000259" key="12">
    <source>
        <dbReference type="PROSITE" id="PS50835"/>
    </source>
</evidence>
<dbReference type="Pfam" id="PF00622">
    <property type="entry name" value="SPRY"/>
    <property type="match status" value="1"/>
</dbReference>
<protein>
    <submittedName>
        <fullName evidence="14">Butyrophilin-like protein 10 isoform X1</fullName>
    </submittedName>
</protein>
<dbReference type="PRINTS" id="PR01407">
    <property type="entry name" value="BUTYPHLNCDUF"/>
</dbReference>